<dbReference type="Pfam" id="PF01113">
    <property type="entry name" value="DapB_N"/>
    <property type="match status" value="1"/>
</dbReference>
<dbReference type="HAMAP" id="MF_00102">
    <property type="entry name" value="DapB"/>
    <property type="match status" value="1"/>
</dbReference>
<dbReference type="GO" id="GO:0008839">
    <property type="term" value="F:4-hydroxy-tetrahydrodipicolinate reductase"/>
    <property type="evidence" value="ECO:0007669"/>
    <property type="project" value="UniProtKB-UniRule"/>
</dbReference>
<protein>
    <recommendedName>
        <fullName evidence="9 12">4-hydroxy-tetrahydrodipicolinate reductase</fullName>
        <shortName evidence="12">HTPA reductase</shortName>
        <ecNumber evidence="9 12">1.17.1.8</ecNumber>
    </recommendedName>
</protein>
<comment type="similarity">
    <text evidence="1 12">Belongs to the DapB family.</text>
</comment>
<dbReference type="EMBL" id="CP159289">
    <property type="protein sequence ID" value="XCH25320.1"/>
    <property type="molecule type" value="Genomic_DNA"/>
</dbReference>
<evidence type="ECO:0000256" key="3">
    <source>
        <dbReference type="ARBA" id="ARBA00022857"/>
    </source>
</evidence>
<comment type="subcellular location">
    <subcellularLocation>
        <location evidence="12">Cytoplasm</location>
    </subcellularLocation>
</comment>
<accession>A0AAU8FMW8</accession>
<organism evidence="15">
    <name type="scientific">Dyadobacter sp. 676</name>
    <dbReference type="NCBI Taxonomy" id="3088362"/>
    <lineage>
        <taxon>Bacteria</taxon>
        <taxon>Pseudomonadati</taxon>
        <taxon>Bacteroidota</taxon>
        <taxon>Cytophagia</taxon>
        <taxon>Cytophagales</taxon>
        <taxon>Spirosomataceae</taxon>
        <taxon>Dyadobacter</taxon>
    </lineage>
</organism>
<evidence type="ECO:0000256" key="11">
    <source>
        <dbReference type="ARBA" id="ARBA00049396"/>
    </source>
</evidence>
<feature type="binding site" evidence="12">
    <location>
        <begin position="100"/>
        <end position="103"/>
    </location>
    <ligand>
        <name>NAD(+)</name>
        <dbReference type="ChEBI" id="CHEBI:57540"/>
    </ligand>
</feature>
<keyword evidence="6 12" id="KW-0520">NAD</keyword>
<keyword evidence="5 12" id="KW-0560">Oxidoreductase</keyword>
<dbReference type="EC" id="1.17.1.8" evidence="9 12"/>
<keyword evidence="2 12" id="KW-0028">Amino-acid biosynthesis</keyword>
<name>A0AAU8FMW8_9BACT</name>
<dbReference type="Gene3D" id="3.30.360.10">
    <property type="entry name" value="Dihydrodipicolinate Reductase, domain 2"/>
    <property type="match status" value="1"/>
</dbReference>
<dbReference type="InterPro" id="IPR022663">
    <property type="entry name" value="DapB_C"/>
</dbReference>
<evidence type="ECO:0000256" key="6">
    <source>
        <dbReference type="ARBA" id="ARBA00023027"/>
    </source>
</evidence>
<feature type="binding site" evidence="12">
    <location>
        <position position="45"/>
    </location>
    <ligand>
        <name>NAD(+)</name>
        <dbReference type="ChEBI" id="CHEBI:57540"/>
    </ligand>
</feature>
<dbReference type="RefSeq" id="WP_353720622.1">
    <property type="nucleotide sequence ID" value="NZ_CP159289.1"/>
</dbReference>
<evidence type="ECO:0000256" key="4">
    <source>
        <dbReference type="ARBA" id="ARBA00022915"/>
    </source>
</evidence>
<evidence type="ECO:0000256" key="12">
    <source>
        <dbReference type="HAMAP-Rule" id="MF_00102"/>
    </source>
</evidence>
<dbReference type="GO" id="GO:0051287">
    <property type="term" value="F:NAD binding"/>
    <property type="evidence" value="ECO:0007669"/>
    <property type="project" value="UniProtKB-UniRule"/>
</dbReference>
<dbReference type="GO" id="GO:0016726">
    <property type="term" value="F:oxidoreductase activity, acting on CH or CH2 groups, NAD or NADP as acceptor"/>
    <property type="evidence" value="ECO:0007669"/>
    <property type="project" value="UniProtKB-UniRule"/>
</dbReference>
<dbReference type="SUPFAM" id="SSF51735">
    <property type="entry name" value="NAD(P)-binding Rossmann-fold domains"/>
    <property type="match status" value="1"/>
</dbReference>
<evidence type="ECO:0000256" key="7">
    <source>
        <dbReference type="ARBA" id="ARBA00023154"/>
    </source>
</evidence>
<dbReference type="PIRSF" id="PIRSF000161">
    <property type="entry name" value="DHPR"/>
    <property type="match status" value="1"/>
</dbReference>
<keyword evidence="3 12" id="KW-0521">NADP</keyword>
<feature type="domain" description="Dihydrodipicolinate reductase N-terminal" evidence="13">
    <location>
        <begin position="1"/>
        <end position="103"/>
    </location>
</feature>
<dbReference type="Gene3D" id="3.40.50.720">
    <property type="entry name" value="NAD(P)-binding Rossmann-like Domain"/>
    <property type="match status" value="1"/>
</dbReference>
<evidence type="ECO:0000256" key="1">
    <source>
        <dbReference type="ARBA" id="ARBA00006642"/>
    </source>
</evidence>
<feature type="active site" description="Proton donor" evidence="12">
    <location>
        <position position="138"/>
    </location>
</feature>
<comment type="caution">
    <text evidence="12">Was originally thought to be a dihydrodipicolinate reductase (DHDPR), catalyzing the conversion of dihydrodipicolinate to tetrahydrodipicolinate. However, it was shown in E.coli that the substrate of the enzymatic reaction is not dihydrodipicolinate (DHDP) but in fact (2S,4S)-4-hydroxy-2,3,4,5-tetrahydrodipicolinic acid (HTPA), the product released by the DapA-catalyzed reaction.</text>
</comment>
<dbReference type="GO" id="GO:0009089">
    <property type="term" value="P:lysine biosynthetic process via diaminopimelate"/>
    <property type="evidence" value="ECO:0007669"/>
    <property type="project" value="UniProtKB-UniRule"/>
</dbReference>
<evidence type="ECO:0000259" key="14">
    <source>
        <dbReference type="Pfam" id="PF05173"/>
    </source>
</evidence>
<comment type="caution">
    <text evidence="12">Lacks conserved residue(s) required for the propagation of feature annotation.</text>
</comment>
<gene>
    <name evidence="12 15" type="primary">dapB</name>
    <name evidence="15" type="ORF">ABV298_02505</name>
</gene>
<evidence type="ECO:0000313" key="15">
    <source>
        <dbReference type="EMBL" id="XCH25320.1"/>
    </source>
</evidence>
<dbReference type="SUPFAM" id="SSF55347">
    <property type="entry name" value="Glyceraldehyde-3-phosphate dehydrogenase-like, C-terminal domain"/>
    <property type="match status" value="1"/>
</dbReference>
<evidence type="ECO:0000256" key="2">
    <source>
        <dbReference type="ARBA" id="ARBA00022605"/>
    </source>
</evidence>
<evidence type="ECO:0000256" key="5">
    <source>
        <dbReference type="ARBA" id="ARBA00023002"/>
    </source>
</evidence>
<feature type="domain" description="Dihydrodipicolinate reductase C-terminal" evidence="14">
    <location>
        <begin position="106"/>
        <end position="235"/>
    </location>
</feature>
<reference evidence="15" key="1">
    <citation type="submission" date="2024-06" db="EMBL/GenBank/DDBJ databases">
        <title>Sequencing and assembly of the genome of Dyadobacter sp. strain 676, a symbiont of Cyamopsis tetragonoloba.</title>
        <authorList>
            <person name="Guro P."/>
            <person name="Sazanova A."/>
            <person name="Kuznetsova I."/>
            <person name="Belimov A."/>
            <person name="Safronova V."/>
        </authorList>
    </citation>
    <scope>NUCLEOTIDE SEQUENCE</scope>
    <source>
        <strain evidence="15">676</strain>
    </source>
</reference>
<feature type="binding site" evidence="12">
    <location>
        <position position="135"/>
    </location>
    <ligand>
        <name>(S)-2,3,4,5-tetrahydrodipicolinate</name>
        <dbReference type="ChEBI" id="CHEBI:16845"/>
    </ligand>
</feature>
<comment type="subunit">
    <text evidence="12">Homotetramer.</text>
</comment>
<dbReference type="GO" id="GO:0005829">
    <property type="term" value="C:cytosol"/>
    <property type="evidence" value="ECO:0007669"/>
    <property type="project" value="TreeGrafter"/>
</dbReference>
<dbReference type="PANTHER" id="PTHR20836">
    <property type="entry name" value="DIHYDRODIPICOLINATE REDUCTASE"/>
    <property type="match status" value="1"/>
</dbReference>
<keyword evidence="12" id="KW-0963">Cytoplasm</keyword>
<evidence type="ECO:0000256" key="10">
    <source>
        <dbReference type="ARBA" id="ARBA00049080"/>
    </source>
</evidence>
<evidence type="ECO:0000259" key="13">
    <source>
        <dbReference type="Pfam" id="PF01113"/>
    </source>
</evidence>
<comment type="pathway">
    <text evidence="8 12">Amino-acid biosynthesis; L-lysine biosynthesis via DAP pathway; (S)-tetrahydrodipicolinate from L-aspartate: step 4/4.</text>
</comment>
<dbReference type="InterPro" id="IPR023940">
    <property type="entry name" value="DHDPR_bac"/>
</dbReference>
<dbReference type="InterPro" id="IPR036291">
    <property type="entry name" value="NAD(P)-bd_dom_sf"/>
</dbReference>
<comment type="catalytic activity">
    <reaction evidence="11 12">
        <text>(S)-2,3,4,5-tetrahydrodipicolinate + NAD(+) + H2O = (2S,4S)-4-hydroxy-2,3,4,5-tetrahydrodipicolinate + NADH + H(+)</text>
        <dbReference type="Rhea" id="RHEA:35323"/>
        <dbReference type="ChEBI" id="CHEBI:15377"/>
        <dbReference type="ChEBI" id="CHEBI:15378"/>
        <dbReference type="ChEBI" id="CHEBI:16845"/>
        <dbReference type="ChEBI" id="CHEBI:57540"/>
        <dbReference type="ChEBI" id="CHEBI:57945"/>
        <dbReference type="ChEBI" id="CHEBI:67139"/>
        <dbReference type="EC" id="1.17.1.8"/>
    </reaction>
</comment>
<dbReference type="GO" id="GO:0050661">
    <property type="term" value="F:NADP binding"/>
    <property type="evidence" value="ECO:0007669"/>
    <property type="project" value="UniProtKB-UniRule"/>
</dbReference>
<dbReference type="InterPro" id="IPR000846">
    <property type="entry name" value="DapB_N"/>
</dbReference>
<evidence type="ECO:0000256" key="8">
    <source>
        <dbReference type="ARBA" id="ARBA00037922"/>
    </source>
</evidence>
<dbReference type="CDD" id="cd02274">
    <property type="entry name" value="DHDPR_N"/>
    <property type="match status" value="1"/>
</dbReference>
<dbReference type="Pfam" id="PF05173">
    <property type="entry name" value="DapB_C"/>
    <property type="match status" value="1"/>
</dbReference>
<dbReference type="AlphaFoldDB" id="A0AAU8FMW8"/>
<dbReference type="NCBIfam" id="TIGR00036">
    <property type="entry name" value="dapB"/>
    <property type="match status" value="1"/>
</dbReference>
<feature type="active site" description="Proton donor/acceptor" evidence="12">
    <location>
        <position position="134"/>
    </location>
</feature>
<dbReference type="PANTHER" id="PTHR20836:SF0">
    <property type="entry name" value="4-HYDROXY-TETRAHYDRODIPICOLINATE REDUCTASE 1, CHLOROPLASTIC-RELATED"/>
    <property type="match status" value="1"/>
</dbReference>
<feature type="binding site" evidence="12">
    <location>
        <begin position="75"/>
        <end position="77"/>
    </location>
    <ligand>
        <name>NAD(+)</name>
        <dbReference type="ChEBI" id="CHEBI:57540"/>
    </ligand>
</feature>
<keyword evidence="4 12" id="KW-0220">Diaminopimelate biosynthesis</keyword>
<evidence type="ECO:0000256" key="9">
    <source>
        <dbReference type="ARBA" id="ARBA00038983"/>
    </source>
</evidence>
<keyword evidence="7 12" id="KW-0457">Lysine biosynthesis</keyword>
<sequence length="237" mass="26254">MRILLLGYGKMGKTIEQIALDRGHSVVGKIDVQNRAEMDVLGAGDVDVAIEFSSPESAFENITYCLKKGWPIVCGTTGWLDRRAEVEELCKAQSGSFFYASNYSIGVNLFFRLNRHLARLMNGRGYQSSMTEVHHIHKLDAPSGTAITLAEGIIEETENIEGWKLAPENEEGYLQILAERRGEVPGTHIVRYESEVDTIEISHTAHNRQGFALGAVVAAEWLPGKFGVFGMNDLLKI</sequence>
<comment type="catalytic activity">
    <reaction evidence="10 12">
        <text>(S)-2,3,4,5-tetrahydrodipicolinate + NADP(+) + H2O = (2S,4S)-4-hydroxy-2,3,4,5-tetrahydrodipicolinate + NADPH + H(+)</text>
        <dbReference type="Rhea" id="RHEA:35331"/>
        <dbReference type="ChEBI" id="CHEBI:15377"/>
        <dbReference type="ChEBI" id="CHEBI:15378"/>
        <dbReference type="ChEBI" id="CHEBI:16845"/>
        <dbReference type="ChEBI" id="CHEBI:57783"/>
        <dbReference type="ChEBI" id="CHEBI:58349"/>
        <dbReference type="ChEBI" id="CHEBI:67139"/>
        <dbReference type="EC" id="1.17.1.8"/>
    </reaction>
</comment>
<proteinExistence type="inferred from homology"/>
<feature type="binding site" evidence="12">
    <location>
        <begin position="144"/>
        <end position="145"/>
    </location>
    <ligand>
        <name>(S)-2,3,4,5-tetrahydrodipicolinate</name>
        <dbReference type="ChEBI" id="CHEBI:16845"/>
    </ligand>
</feature>
<dbReference type="GO" id="GO:0019877">
    <property type="term" value="P:diaminopimelate biosynthetic process"/>
    <property type="evidence" value="ECO:0007669"/>
    <property type="project" value="UniProtKB-UniRule"/>
</dbReference>
<comment type="function">
    <text evidence="12">Catalyzes the conversion of 4-hydroxy-tetrahydrodipicolinate (HTPA) to tetrahydrodipicolinate.</text>
</comment>